<feature type="region of interest" description="Disordered" evidence="1">
    <location>
        <begin position="134"/>
        <end position="206"/>
    </location>
</feature>
<reference evidence="2" key="1">
    <citation type="submission" date="2022-07" db="EMBL/GenBank/DDBJ databases">
        <title>Genome Sequence of Physisporinus lineatus.</title>
        <authorList>
            <person name="Buettner E."/>
        </authorList>
    </citation>
    <scope>NUCLEOTIDE SEQUENCE</scope>
    <source>
        <strain evidence="2">VT162</strain>
    </source>
</reference>
<comment type="caution">
    <text evidence="2">The sequence shown here is derived from an EMBL/GenBank/DDBJ whole genome shotgun (WGS) entry which is preliminary data.</text>
</comment>
<sequence length="329" mass="35251">MAAAVMDVFKPKPVDLEPIYAAWSPAPLFLGNPKKDPSVDDWLTAIKNGCTERHVPREYWHKVGYHYMGPKARARMDEVKKVMQNMHGGKYKWNWKSFKVAMKSMGWDTASEKTGDIKVQAKSSGIWWIIGKGSRDDDDAKSLPPSAPPTPPRPTPKKSKTTWEMSTFKPFPTRGRSATMSQIDSVVEPSSIPPPVPPKTPPKKVRKTEKSVVVAASAPAPLPSPPSTALTTDSTTVGQAPIWLLNACTALDFLTTEHPKVMSALSAVLITVGSIPAIPAISAGAGGAFLASGTAHALGSIAVGIGSWLKANSEQSNQPTQAQAQIQPA</sequence>
<keyword evidence="3" id="KW-1185">Reference proteome</keyword>
<dbReference type="AlphaFoldDB" id="A0AAD5YDM7"/>
<evidence type="ECO:0000256" key="1">
    <source>
        <dbReference type="SAM" id="MobiDB-lite"/>
    </source>
</evidence>
<gene>
    <name evidence="2" type="ORF">NLI96_g6678</name>
</gene>
<accession>A0AAD5YDM7</accession>
<dbReference type="EMBL" id="JANAWD010000252">
    <property type="protein sequence ID" value="KAJ3482881.1"/>
    <property type="molecule type" value="Genomic_DNA"/>
</dbReference>
<evidence type="ECO:0000313" key="2">
    <source>
        <dbReference type="EMBL" id="KAJ3482881.1"/>
    </source>
</evidence>
<feature type="compositionally biased region" description="Pro residues" evidence="1">
    <location>
        <begin position="145"/>
        <end position="154"/>
    </location>
</feature>
<feature type="compositionally biased region" description="Pro residues" evidence="1">
    <location>
        <begin position="191"/>
        <end position="200"/>
    </location>
</feature>
<dbReference type="Proteomes" id="UP001212997">
    <property type="component" value="Unassembled WGS sequence"/>
</dbReference>
<name>A0AAD5YDM7_9APHY</name>
<evidence type="ECO:0000313" key="3">
    <source>
        <dbReference type="Proteomes" id="UP001212997"/>
    </source>
</evidence>
<proteinExistence type="predicted"/>
<protein>
    <submittedName>
        <fullName evidence="2">Uncharacterized protein</fullName>
    </submittedName>
</protein>
<organism evidence="2 3">
    <name type="scientific">Meripilus lineatus</name>
    <dbReference type="NCBI Taxonomy" id="2056292"/>
    <lineage>
        <taxon>Eukaryota</taxon>
        <taxon>Fungi</taxon>
        <taxon>Dikarya</taxon>
        <taxon>Basidiomycota</taxon>
        <taxon>Agaricomycotina</taxon>
        <taxon>Agaricomycetes</taxon>
        <taxon>Polyporales</taxon>
        <taxon>Meripilaceae</taxon>
        <taxon>Meripilus</taxon>
    </lineage>
</organism>